<keyword evidence="5" id="KW-1185">Reference proteome</keyword>
<dbReference type="InterPro" id="IPR001509">
    <property type="entry name" value="Epimerase_deHydtase"/>
</dbReference>
<gene>
    <name evidence="4" type="ordered locus">Rru_A1486</name>
</gene>
<dbReference type="PANTHER" id="PTHR43000">
    <property type="entry name" value="DTDP-D-GLUCOSE 4,6-DEHYDRATASE-RELATED"/>
    <property type="match status" value="1"/>
</dbReference>
<dbReference type="EMBL" id="CP000230">
    <property type="protein sequence ID" value="ABC22287.1"/>
    <property type="molecule type" value="Genomic_DNA"/>
</dbReference>
<dbReference type="EnsemblBacteria" id="ABC22287">
    <property type="protein sequence ID" value="ABC22287"/>
    <property type="gene ID" value="Rru_A1486"/>
</dbReference>
<dbReference type="PhylomeDB" id="Q2RUA8"/>
<evidence type="ECO:0000313" key="4">
    <source>
        <dbReference type="EMBL" id="ABC22287.1"/>
    </source>
</evidence>
<evidence type="ECO:0000313" key="5">
    <source>
        <dbReference type="Proteomes" id="UP000001929"/>
    </source>
</evidence>
<dbReference type="HOGENOM" id="CLU_007383_1_7_5"/>
<reference evidence="4 5" key="1">
    <citation type="journal article" date="2011" name="Stand. Genomic Sci.">
        <title>Complete genome sequence of Rhodospirillum rubrum type strain (S1).</title>
        <authorList>
            <person name="Munk A.C."/>
            <person name="Copeland A."/>
            <person name="Lucas S."/>
            <person name="Lapidus A."/>
            <person name="Del Rio T.G."/>
            <person name="Barry K."/>
            <person name="Detter J.C."/>
            <person name="Hammon N."/>
            <person name="Israni S."/>
            <person name="Pitluck S."/>
            <person name="Brettin T."/>
            <person name="Bruce D."/>
            <person name="Han C."/>
            <person name="Tapia R."/>
            <person name="Gilna P."/>
            <person name="Schmutz J."/>
            <person name="Larimer F."/>
            <person name="Land M."/>
            <person name="Kyrpides N.C."/>
            <person name="Mavromatis K."/>
            <person name="Richardson P."/>
            <person name="Rohde M."/>
            <person name="Goker M."/>
            <person name="Klenk H.P."/>
            <person name="Zhang Y."/>
            <person name="Roberts G.P."/>
            <person name="Reslewic S."/>
            <person name="Schwartz D.C."/>
        </authorList>
    </citation>
    <scope>NUCLEOTIDE SEQUENCE [LARGE SCALE GENOMIC DNA]</scope>
    <source>
        <strain evidence="5">ATCC 11170 / ATH 1.1.1 / DSM 467 / LMG 4362 / NCIMB 8255 / S1</strain>
    </source>
</reference>
<dbReference type="KEGG" id="rru:Rru_A1486"/>
<keyword evidence="4" id="KW-0413">Isomerase</keyword>
<dbReference type="EC" id="5.1.3.2" evidence="4"/>
<dbReference type="Pfam" id="PF01370">
    <property type="entry name" value="Epimerase"/>
    <property type="match status" value="1"/>
</dbReference>
<dbReference type="GO" id="GO:0003978">
    <property type="term" value="F:UDP-glucose 4-epimerase activity"/>
    <property type="evidence" value="ECO:0007669"/>
    <property type="project" value="UniProtKB-EC"/>
</dbReference>
<dbReference type="Gene3D" id="3.90.25.10">
    <property type="entry name" value="UDP-galactose 4-epimerase, domain 1"/>
    <property type="match status" value="1"/>
</dbReference>
<comment type="pathway">
    <text evidence="1">Bacterial outer membrane biogenesis; LPS O-antigen biosynthesis.</text>
</comment>
<dbReference type="eggNOG" id="COG1087">
    <property type="taxonomic scope" value="Bacteria"/>
</dbReference>
<evidence type="ECO:0000256" key="2">
    <source>
        <dbReference type="ARBA" id="ARBA00007637"/>
    </source>
</evidence>
<evidence type="ECO:0000256" key="1">
    <source>
        <dbReference type="ARBA" id="ARBA00005125"/>
    </source>
</evidence>
<evidence type="ECO:0000259" key="3">
    <source>
        <dbReference type="Pfam" id="PF01370"/>
    </source>
</evidence>
<dbReference type="Gene3D" id="3.40.50.720">
    <property type="entry name" value="NAD(P)-binding Rossmann-like Domain"/>
    <property type="match status" value="1"/>
</dbReference>
<proteinExistence type="inferred from homology"/>
<sequence length="321" mass="33747">MDGCVLVTGGAGFIGSRVVAGLRAAGSRVAVLDDASAGRPLPARTEGLEVIAGDIRDADLTGRVVAALRPAAIVHLAALHHIPSCTKDPRRALDINVVGTQSVLDAAAAAGVARVVIASSGAVYDWGVGALSEESPTSPHDIYALSKLTNEHQLALWARQPGRWARVARLFNVIGPGDPNGHLIPEVLDRLAGAADTARAADPIVLRLGHLDHRRDYIALEDAAEGLIALLGDGDPAPFSIDNLCSGRELGVEDLVTRLADLLGLRITCLSDPALRRPNDRPSQLGAPERAWRRLGWRVRRPVDSALAEIAAADGRFALVS</sequence>
<dbReference type="AlphaFoldDB" id="Q2RUA8"/>
<protein>
    <submittedName>
        <fullName evidence="4">UDP-glucose 4-epimerase</fullName>
        <ecNumber evidence="4">5.1.3.2</ecNumber>
    </submittedName>
</protein>
<dbReference type="PATRIC" id="fig|269796.9.peg.1558"/>
<comment type="similarity">
    <text evidence="2">Belongs to the NAD(P)-dependent epimerase/dehydratase family.</text>
</comment>
<accession>Q2RUA8</accession>
<dbReference type="Proteomes" id="UP000001929">
    <property type="component" value="Chromosome"/>
</dbReference>
<dbReference type="InterPro" id="IPR036291">
    <property type="entry name" value="NAD(P)-bd_dom_sf"/>
</dbReference>
<dbReference type="STRING" id="269796.Rru_A1486"/>
<dbReference type="SUPFAM" id="SSF51735">
    <property type="entry name" value="NAD(P)-binding Rossmann-fold domains"/>
    <property type="match status" value="1"/>
</dbReference>
<name>Q2RUA8_RHORT</name>
<feature type="domain" description="NAD-dependent epimerase/dehydratase" evidence="3">
    <location>
        <begin position="5"/>
        <end position="233"/>
    </location>
</feature>
<organism evidence="4 5">
    <name type="scientific">Rhodospirillum rubrum (strain ATCC 11170 / ATH 1.1.1 / DSM 467 / LMG 4362 / NCIMB 8255 / S1)</name>
    <dbReference type="NCBI Taxonomy" id="269796"/>
    <lineage>
        <taxon>Bacteria</taxon>
        <taxon>Pseudomonadati</taxon>
        <taxon>Pseudomonadota</taxon>
        <taxon>Alphaproteobacteria</taxon>
        <taxon>Rhodospirillales</taxon>
        <taxon>Rhodospirillaceae</taxon>
        <taxon>Rhodospirillum</taxon>
    </lineage>
</organism>